<evidence type="ECO:0000256" key="2">
    <source>
        <dbReference type="ARBA" id="ARBA00022692"/>
    </source>
</evidence>
<feature type="transmembrane region" description="Helical" evidence="5">
    <location>
        <begin position="294"/>
        <end position="313"/>
    </location>
</feature>
<evidence type="ECO:0000256" key="4">
    <source>
        <dbReference type="ARBA" id="ARBA00023136"/>
    </source>
</evidence>
<dbReference type="GO" id="GO:0016020">
    <property type="term" value="C:membrane"/>
    <property type="evidence" value="ECO:0007669"/>
    <property type="project" value="UniProtKB-SubCell"/>
</dbReference>
<gene>
    <name evidence="7" type="ORF">HMPREF9943_00243</name>
</gene>
<feature type="transmembrane region" description="Helical" evidence="5">
    <location>
        <begin position="350"/>
        <end position="374"/>
    </location>
</feature>
<feature type="transmembrane region" description="Helical" evidence="5">
    <location>
        <begin position="229"/>
        <end position="252"/>
    </location>
</feature>
<dbReference type="InterPro" id="IPR051328">
    <property type="entry name" value="T7SS_ABC-Transporter"/>
</dbReference>
<dbReference type="Pfam" id="PF12698">
    <property type="entry name" value="ABC2_membrane_3"/>
    <property type="match status" value="1"/>
</dbReference>
<dbReference type="RefSeq" id="WP_004801281.1">
    <property type="nucleotide sequence ID" value="NZ_KB446646.1"/>
</dbReference>
<name>M2Q5H5_9FIRM</name>
<dbReference type="Gene3D" id="3.40.1710.10">
    <property type="entry name" value="abc type-2 transporter like domain"/>
    <property type="match status" value="1"/>
</dbReference>
<evidence type="ECO:0000313" key="8">
    <source>
        <dbReference type="Proteomes" id="UP000011758"/>
    </source>
</evidence>
<feature type="domain" description="ABC-2 type transporter transmembrane" evidence="6">
    <location>
        <begin position="18"/>
        <end position="371"/>
    </location>
</feature>
<keyword evidence="2 5" id="KW-0812">Transmembrane</keyword>
<dbReference type="STRING" id="999415.HMPREF9943_00243"/>
<dbReference type="GO" id="GO:0140359">
    <property type="term" value="F:ABC-type transporter activity"/>
    <property type="evidence" value="ECO:0007669"/>
    <property type="project" value="InterPro"/>
</dbReference>
<dbReference type="BioCyc" id="ECAT999415-HMP:GTTI-252-MONOMER"/>
<dbReference type="Proteomes" id="UP000011758">
    <property type="component" value="Unassembled WGS sequence"/>
</dbReference>
<evidence type="ECO:0000256" key="1">
    <source>
        <dbReference type="ARBA" id="ARBA00004141"/>
    </source>
</evidence>
<feature type="transmembrane region" description="Helical" evidence="5">
    <location>
        <begin position="182"/>
        <end position="206"/>
    </location>
</feature>
<dbReference type="EMBL" id="AGEJ01000005">
    <property type="protein sequence ID" value="EMD17456.1"/>
    <property type="molecule type" value="Genomic_DNA"/>
</dbReference>
<sequence length="382" mass="43747">MTVFKAFLKIINKNKMIILLYTVLLIVFGVLNARSSNPNTVFQSSKPDVMIVNRDQNKGMTKNLINYLSKHCHIVHLKDDEKAINDGLFYREINYVAYIPKGYHQEFMKGHHLELSVKSTNDYQASLAKLILTRYLKTADIYAKSITDEKELIKNINETLSKTSKVNIISKIDTDKLSQVSFYYNFASYSILACLIYVISLIIYGFKKPEVRKRILISSINYKTFNRQLLLSNCLFAFMIWLIYVGMSMMILGKVMLSLSGLLYILNSFIFTFTATAIAFFIGQIVFNKNVINGVVNVVALGSSFLCGAFVPVRLLPENVLKIAHILPSYYFINSNELLSKIETVNLQTIYPLLINILILLLFALFFIILTNIITRKKRKIN</sequence>
<dbReference type="PANTHER" id="PTHR43077">
    <property type="entry name" value="TRANSPORT PERMEASE YVFS-RELATED"/>
    <property type="match status" value="1"/>
</dbReference>
<dbReference type="AlphaFoldDB" id="M2Q5H5"/>
<keyword evidence="8" id="KW-1185">Reference proteome</keyword>
<comment type="subcellular location">
    <subcellularLocation>
        <location evidence="1">Membrane</location>
        <topology evidence="1">Multi-pass membrane protein</topology>
    </subcellularLocation>
</comment>
<evidence type="ECO:0000256" key="3">
    <source>
        <dbReference type="ARBA" id="ARBA00022989"/>
    </source>
</evidence>
<evidence type="ECO:0000313" key="7">
    <source>
        <dbReference type="EMBL" id="EMD17456.1"/>
    </source>
</evidence>
<evidence type="ECO:0000256" key="5">
    <source>
        <dbReference type="SAM" id="Phobius"/>
    </source>
</evidence>
<protein>
    <recommendedName>
        <fullName evidence="6">ABC-2 type transporter transmembrane domain-containing protein</fullName>
    </recommendedName>
</protein>
<dbReference type="eggNOG" id="COG0842">
    <property type="taxonomic scope" value="Bacteria"/>
</dbReference>
<dbReference type="PANTHER" id="PTHR43077:SF10">
    <property type="entry name" value="TRANSPORT PERMEASE PROTEIN"/>
    <property type="match status" value="1"/>
</dbReference>
<dbReference type="InterPro" id="IPR013525">
    <property type="entry name" value="ABC2_TM"/>
</dbReference>
<keyword evidence="4 5" id="KW-0472">Membrane</keyword>
<dbReference type="OrthoDB" id="9774039at2"/>
<evidence type="ECO:0000259" key="6">
    <source>
        <dbReference type="Pfam" id="PF12698"/>
    </source>
</evidence>
<organism evidence="7 8">
    <name type="scientific">Eggerthia catenaformis OT 569 = DSM 20559</name>
    <dbReference type="NCBI Taxonomy" id="999415"/>
    <lineage>
        <taxon>Bacteria</taxon>
        <taxon>Bacillati</taxon>
        <taxon>Bacillota</taxon>
        <taxon>Erysipelotrichia</taxon>
        <taxon>Erysipelotrichales</taxon>
        <taxon>Coprobacillaceae</taxon>
        <taxon>Eggerthia</taxon>
    </lineage>
</organism>
<reference evidence="7 8" key="1">
    <citation type="submission" date="2013-02" db="EMBL/GenBank/DDBJ databases">
        <title>The Genome Sequence of Lactobacillus catenaformis F0143.</title>
        <authorList>
            <consortium name="The Broad Institute Genome Sequencing Platform"/>
            <person name="Earl A."/>
            <person name="Ward D."/>
            <person name="Feldgarden M."/>
            <person name="Gevers D."/>
            <person name="Izard J."/>
            <person name="Blanton J.M."/>
            <person name="Mathney J."/>
            <person name="Dewhirst F.E."/>
            <person name="Young S.K."/>
            <person name="Zeng Q."/>
            <person name="Gargeya S."/>
            <person name="Fitzgerald M."/>
            <person name="Haas B."/>
            <person name="Abouelleil A."/>
            <person name="Alvarado L."/>
            <person name="Arachchi H.M."/>
            <person name="Berlin A."/>
            <person name="Chapman S.B."/>
            <person name="Gearin G."/>
            <person name="Goldberg J."/>
            <person name="Griggs A."/>
            <person name="Gujja S."/>
            <person name="Hansen M."/>
            <person name="Heiman D."/>
            <person name="Howarth C."/>
            <person name="Larimer J."/>
            <person name="Lui A."/>
            <person name="MacDonald P.J.P."/>
            <person name="McCowen C."/>
            <person name="Montmayeur A."/>
            <person name="Murphy C."/>
            <person name="Neiman D."/>
            <person name="Pearson M."/>
            <person name="Priest M."/>
            <person name="Roberts A."/>
            <person name="Saif S."/>
            <person name="Shea T."/>
            <person name="Sisk P."/>
            <person name="Stolte C."/>
            <person name="Sykes S."/>
            <person name="Wortman J."/>
            <person name="Nusbaum C."/>
            <person name="Birren B."/>
        </authorList>
    </citation>
    <scope>NUCLEOTIDE SEQUENCE [LARGE SCALE GENOMIC DNA]</scope>
    <source>
        <strain evidence="7 8">OT 569</strain>
    </source>
</reference>
<feature type="transmembrane region" description="Helical" evidence="5">
    <location>
        <begin position="264"/>
        <end position="287"/>
    </location>
</feature>
<keyword evidence="3 5" id="KW-1133">Transmembrane helix</keyword>
<accession>M2Q5H5</accession>
<dbReference type="PATRIC" id="fig|999415.3.peg.245"/>
<comment type="caution">
    <text evidence="7">The sequence shown here is derived from an EMBL/GenBank/DDBJ whole genome shotgun (WGS) entry which is preliminary data.</text>
</comment>
<proteinExistence type="predicted"/>